<evidence type="ECO:0000313" key="3">
    <source>
        <dbReference type="Proteomes" id="UP001143364"/>
    </source>
</evidence>
<protein>
    <submittedName>
        <fullName evidence="2">Uncharacterized protein</fullName>
    </submittedName>
</protein>
<reference evidence="2" key="2">
    <citation type="submission" date="2023-01" db="EMBL/GenBank/DDBJ databases">
        <authorList>
            <person name="Sun Q."/>
            <person name="Evtushenko L."/>
        </authorList>
    </citation>
    <scope>NUCLEOTIDE SEQUENCE</scope>
    <source>
        <strain evidence="2">VKM B-2555</strain>
    </source>
</reference>
<dbReference type="EMBL" id="BSFK01000005">
    <property type="protein sequence ID" value="GLK75908.1"/>
    <property type="molecule type" value="Genomic_DNA"/>
</dbReference>
<dbReference type="AlphaFoldDB" id="A0A9W6JI19"/>
<accession>A0A9W6JI19</accession>
<feature type="region of interest" description="Disordered" evidence="1">
    <location>
        <begin position="1"/>
        <end position="20"/>
    </location>
</feature>
<evidence type="ECO:0000256" key="1">
    <source>
        <dbReference type="SAM" id="MobiDB-lite"/>
    </source>
</evidence>
<name>A0A9W6JI19_9HYPH</name>
<comment type="caution">
    <text evidence="2">The sequence shown here is derived from an EMBL/GenBank/DDBJ whole genome shotgun (WGS) entry which is preliminary data.</text>
</comment>
<organism evidence="2 3">
    <name type="scientific">Methylopila jiangsuensis</name>
    <dbReference type="NCBI Taxonomy" id="586230"/>
    <lineage>
        <taxon>Bacteria</taxon>
        <taxon>Pseudomonadati</taxon>
        <taxon>Pseudomonadota</taxon>
        <taxon>Alphaproteobacteria</taxon>
        <taxon>Hyphomicrobiales</taxon>
        <taxon>Methylopilaceae</taxon>
        <taxon>Methylopila</taxon>
    </lineage>
</organism>
<proteinExistence type="predicted"/>
<sequence>MRRPPAEALERPHKGREEAAEGVDLGATLGAAELRHLAPPRDVLLWPSSRSIRNVIA</sequence>
<dbReference type="Proteomes" id="UP001143364">
    <property type="component" value="Unassembled WGS sequence"/>
</dbReference>
<reference evidence="2" key="1">
    <citation type="journal article" date="2014" name="Int. J. Syst. Evol. Microbiol.">
        <title>Complete genome sequence of Corynebacterium casei LMG S-19264T (=DSM 44701T), isolated from a smear-ripened cheese.</title>
        <authorList>
            <consortium name="US DOE Joint Genome Institute (JGI-PGF)"/>
            <person name="Walter F."/>
            <person name="Albersmeier A."/>
            <person name="Kalinowski J."/>
            <person name="Ruckert C."/>
        </authorList>
    </citation>
    <scope>NUCLEOTIDE SEQUENCE</scope>
    <source>
        <strain evidence="2">VKM B-2555</strain>
    </source>
</reference>
<feature type="compositionally biased region" description="Basic and acidic residues" evidence="1">
    <location>
        <begin position="1"/>
        <end position="19"/>
    </location>
</feature>
<evidence type="ECO:0000313" key="2">
    <source>
        <dbReference type="EMBL" id="GLK75908.1"/>
    </source>
</evidence>
<gene>
    <name evidence="2" type="ORF">GCM10008171_11620</name>
</gene>
<keyword evidence="3" id="KW-1185">Reference proteome</keyword>